<dbReference type="EMBL" id="MU595392">
    <property type="protein sequence ID" value="KAI5606977.1"/>
    <property type="molecule type" value="Genomic_DNA"/>
</dbReference>
<keyword evidence="3" id="KW-1185">Reference proteome</keyword>
<evidence type="ECO:0000313" key="2">
    <source>
        <dbReference type="EMBL" id="KAI5606977.1"/>
    </source>
</evidence>
<proteinExistence type="predicted"/>
<evidence type="ECO:0000259" key="1">
    <source>
        <dbReference type="Pfam" id="PF23385"/>
    </source>
</evidence>
<comment type="caution">
    <text evidence="2">The sequence shown here is derived from an EMBL/GenBank/DDBJ whole genome shotgun (WGS) entry which is preliminary data.</text>
</comment>
<name>A0AAD4ZZC8_SILAS</name>
<protein>
    <submittedName>
        <fullName evidence="2">Intraflagellar transport protein 140-like isoform X1</fullName>
    </submittedName>
</protein>
<feature type="non-terminal residue" evidence="2">
    <location>
        <position position="47"/>
    </location>
</feature>
<feature type="non-terminal residue" evidence="2">
    <location>
        <position position="1"/>
    </location>
</feature>
<organism evidence="2 3">
    <name type="scientific">Silurus asotus</name>
    <name type="common">Amur catfish</name>
    <name type="synonym">Parasilurus asotus</name>
    <dbReference type="NCBI Taxonomy" id="30991"/>
    <lineage>
        <taxon>Eukaryota</taxon>
        <taxon>Metazoa</taxon>
        <taxon>Chordata</taxon>
        <taxon>Craniata</taxon>
        <taxon>Vertebrata</taxon>
        <taxon>Euteleostomi</taxon>
        <taxon>Actinopterygii</taxon>
        <taxon>Neopterygii</taxon>
        <taxon>Teleostei</taxon>
        <taxon>Ostariophysi</taxon>
        <taxon>Siluriformes</taxon>
        <taxon>Siluridae</taxon>
        <taxon>Silurus</taxon>
    </lineage>
</organism>
<reference evidence="2" key="1">
    <citation type="submission" date="2018-07" db="EMBL/GenBank/DDBJ databases">
        <title>Comparative genomics of catfishes provides insights into carnivory and benthic adaptation.</title>
        <authorList>
            <person name="Zhang Y."/>
            <person name="Wang D."/>
            <person name="Peng Z."/>
            <person name="Zheng S."/>
            <person name="Shao F."/>
            <person name="Tao W."/>
        </authorList>
    </citation>
    <scope>NUCLEOTIDE SEQUENCE</scope>
    <source>
        <strain evidence="2">Chongqing</strain>
    </source>
</reference>
<dbReference type="Proteomes" id="UP001205998">
    <property type="component" value="Unassembled WGS sequence"/>
</dbReference>
<accession>A0AAD4ZZC8</accession>
<dbReference type="InterPro" id="IPR056155">
    <property type="entry name" value="Beta-prop_IFT140_2nd"/>
</dbReference>
<feature type="domain" description="IFT140 second beta-propeller" evidence="1">
    <location>
        <begin position="1"/>
        <end position="47"/>
    </location>
</feature>
<dbReference type="AlphaFoldDB" id="A0AAD4ZZC8"/>
<dbReference type="Pfam" id="PF23385">
    <property type="entry name" value="Beta-prop_IFT140_2nd"/>
    <property type="match status" value="1"/>
</dbReference>
<sequence>DTVTVWDGRCVTVYEKSGQSLSNTALAVHEENIYTVEPNRVQVRTQQ</sequence>
<gene>
    <name evidence="2" type="ORF">C0J50_12479</name>
</gene>
<evidence type="ECO:0000313" key="3">
    <source>
        <dbReference type="Proteomes" id="UP001205998"/>
    </source>
</evidence>